<dbReference type="AlphaFoldDB" id="A0A7W7AEX6"/>
<sequence length="40" mass="4319">MNDRFCCVLQIARTSAMLAAYASQQANVAAVGPDQRTNMT</sequence>
<comment type="caution">
    <text evidence="1">The sequence shown here is derived from an EMBL/GenBank/DDBJ whole genome shotgun (WGS) entry which is preliminary data.</text>
</comment>
<dbReference type="Proteomes" id="UP000538566">
    <property type="component" value="Unassembled WGS sequence"/>
</dbReference>
<evidence type="ECO:0000313" key="2">
    <source>
        <dbReference type="Proteomes" id="UP000538566"/>
    </source>
</evidence>
<evidence type="ECO:0000313" key="1">
    <source>
        <dbReference type="EMBL" id="MBB4615787.1"/>
    </source>
</evidence>
<proteinExistence type="predicted"/>
<gene>
    <name evidence="1" type="ORF">GGR37_004091</name>
</gene>
<protein>
    <submittedName>
        <fullName evidence="1">Uncharacterized protein</fullName>
    </submittedName>
</protein>
<name>A0A7W7AEX6_9SPHN</name>
<reference evidence="1 2" key="1">
    <citation type="submission" date="2020-08" db="EMBL/GenBank/DDBJ databases">
        <title>Genomic Encyclopedia of Type Strains, Phase IV (KMG-IV): sequencing the most valuable type-strain genomes for metagenomic binning, comparative biology and taxonomic classification.</title>
        <authorList>
            <person name="Goeker M."/>
        </authorList>
    </citation>
    <scope>NUCLEOTIDE SEQUENCE [LARGE SCALE GENOMIC DNA]</scope>
    <source>
        <strain evidence="1 2">DSM 17507</strain>
    </source>
</reference>
<accession>A0A7W7AEX6</accession>
<dbReference type="EMBL" id="JACHOA010000012">
    <property type="protein sequence ID" value="MBB4615787.1"/>
    <property type="molecule type" value="Genomic_DNA"/>
</dbReference>
<organism evidence="1 2">
    <name type="scientific">Novosphingobium taihuense</name>
    <dbReference type="NCBI Taxonomy" id="260085"/>
    <lineage>
        <taxon>Bacteria</taxon>
        <taxon>Pseudomonadati</taxon>
        <taxon>Pseudomonadota</taxon>
        <taxon>Alphaproteobacteria</taxon>
        <taxon>Sphingomonadales</taxon>
        <taxon>Sphingomonadaceae</taxon>
        <taxon>Novosphingobium</taxon>
    </lineage>
</organism>
<keyword evidence="2" id="KW-1185">Reference proteome</keyword>